<evidence type="ECO:0000313" key="1">
    <source>
        <dbReference type="EMBL" id="SDZ47265.1"/>
    </source>
</evidence>
<dbReference type="AlphaFoldDB" id="A0A1H3TC31"/>
<dbReference type="EMBL" id="FNOK01000078">
    <property type="protein sequence ID" value="SDZ47265.1"/>
    <property type="molecule type" value="Genomic_DNA"/>
</dbReference>
<proteinExistence type="predicted"/>
<reference evidence="2" key="1">
    <citation type="submission" date="2016-10" db="EMBL/GenBank/DDBJ databases">
        <authorList>
            <person name="Varghese N."/>
            <person name="Submissions S."/>
        </authorList>
    </citation>
    <scope>NUCLEOTIDE SEQUENCE [LARGE SCALE GENOMIC DNA]</scope>
    <source>
        <strain evidence="2">CGMCC 4.3530</strain>
    </source>
</reference>
<organism evidence="1 2">
    <name type="scientific">Saccharopolyspora shandongensis</name>
    <dbReference type="NCBI Taxonomy" id="418495"/>
    <lineage>
        <taxon>Bacteria</taxon>
        <taxon>Bacillati</taxon>
        <taxon>Actinomycetota</taxon>
        <taxon>Actinomycetes</taxon>
        <taxon>Pseudonocardiales</taxon>
        <taxon>Pseudonocardiaceae</taxon>
        <taxon>Saccharopolyspora</taxon>
    </lineage>
</organism>
<dbReference type="Proteomes" id="UP000199529">
    <property type="component" value="Unassembled WGS sequence"/>
</dbReference>
<sequence>MDSPNTIMVLPDLSCGQHHDCLVQAWIEA</sequence>
<protein>
    <submittedName>
        <fullName evidence="1">Uncharacterized protein</fullName>
    </submittedName>
</protein>
<accession>A0A1H3TC31</accession>
<gene>
    <name evidence="1" type="ORF">SAMN05216215_10788</name>
</gene>
<evidence type="ECO:0000313" key="2">
    <source>
        <dbReference type="Proteomes" id="UP000199529"/>
    </source>
</evidence>
<name>A0A1H3TC31_9PSEU</name>
<keyword evidence="2" id="KW-1185">Reference proteome</keyword>